<dbReference type="STRING" id="515897.SAMN05421849_2420"/>
<dbReference type="InterPro" id="IPR044135">
    <property type="entry name" value="Met-tRNA-FMT_C"/>
</dbReference>
<dbReference type="InterPro" id="IPR002376">
    <property type="entry name" value="Formyl_transf_N"/>
</dbReference>
<dbReference type="AlphaFoldDB" id="A0A1R3X7T1"/>
<evidence type="ECO:0000259" key="4">
    <source>
        <dbReference type="Pfam" id="PF00551"/>
    </source>
</evidence>
<keyword evidence="3" id="KW-0648">Protein biosynthesis</keyword>
<feature type="domain" description="Formyl transferase C-terminal" evidence="5">
    <location>
        <begin position="203"/>
        <end position="297"/>
    </location>
</feature>
<dbReference type="EMBL" id="FTPS01000002">
    <property type="protein sequence ID" value="SIT86791.1"/>
    <property type="molecule type" value="Genomic_DNA"/>
</dbReference>
<dbReference type="PANTHER" id="PTHR11138:SF5">
    <property type="entry name" value="METHIONYL-TRNA FORMYLTRANSFERASE, MITOCHONDRIAL"/>
    <property type="match status" value="1"/>
</dbReference>
<dbReference type="PANTHER" id="PTHR11138">
    <property type="entry name" value="METHIONYL-TRNA FORMYLTRANSFERASE"/>
    <property type="match status" value="1"/>
</dbReference>
<accession>A0A1R3X7T1</accession>
<evidence type="ECO:0000256" key="2">
    <source>
        <dbReference type="ARBA" id="ARBA00022679"/>
    </source>
</evidence>
<feature type="domain" description="Formyl transferase N-terminal" evidence="4">
    <location>
        <begin position="1"/>
        <end position="160"/>
    </location>
</feature>
<dbReference type="OrthoDB" id="5355061at2"/>
<evidence type="ECO:0000313" key="7">
    <source>
        <dbReference type="Proteomes" id="UP000192455"/>
    </source>
</evidence>
<dbReference type="GO" id="GO:0004479">
    <property type="term" value="F:methionyl-tRNA formyltransferase activity"/>
    <property type="evidence" value="ECO:0007669"/>
    <property type="project" value="TreeGrafter"/>
</dbReference>
<gene>
    <name evidence="6" type="ORF">SAMN05421849_2420</name>
</gene>
<evidence type="ECO:0000256" key="3">
    <source>
        <dbReference type="ARBA" id="ARBA00022917"/>
    </source>
</evidence>
<dbReference type="Pfam" id="PF02911">
    <property type="entry name" value="Formyl_trans_C"/>
    <property type="match status" value="1"/>
</dbReference>
<keyword evidence="2 6" id="KW-0808">Transferase</keyword>
<proteinExistence type="inferred from homology"/>
<dbReference type="InterPro" id="IPR036477">
    <property type="entry name" value="Formyl_transf_N_sf"/>
</dbReference>
<reference evidence="6 7" key="1">
    <citation type="submission" date="2017-01" db="EMBL/GenBank/DDBJ databases">
        <authorList>
            <person name="Mah S.A."/>
            <person name="Swanson W.J."/>
            <person name="Moy G.W."/>
            <person name="Vacquier V.D."/>
        </authorList>
    </citation>
    <scope>NUCLEOTIDE SEQUENCE [LARGE SCALE GENOMIC DNA]</scope>
    <source>
        <strain evidence="6 7">DSM 21219</strain>
    </source>
</reference>
<dbReference type="GO" id="GO:0005829">
    <property type="term" value="C:cytosol"/>
    <property type="evidence" value="ECO:0007669"/>
    <property type="project" value="TreeGrafter"/>
</dbReference>
<dbReference type="InterPro" id="IPR011034">
    <property type="entry name" value="Formyl_transferase-like_C_sf"/>
</dbReference>
<organism evidence="6 7">
    <name type="scientific">Pontibaca methylaminivorans</name>
    <dbReference type="NCBI Taxonomy" id="515897"/>
    <lineage>
        <taxon>Bacteria</taxon>
        <taxon>Pseudomonadati</taxon>
        <taxon>Pseudomonadota</taxon>
        <taxon>Alphaproteobacteria</taxon>
        <taxon>Rhodobacterales</taxon>
        <taxon>Roseobacteraceae</taxon>
        <taxon>Pontibaca</taxon>
    </lineage>
</organism>
<keyword evidence="7" id="KW-1185">Reference proteome</keyword>
<name>A0A1R3X7T1_9RHOB</name>
<evidence type="ECO:0000313" key="6">
    <source>
        <dbReference type="EMBL" id="SIT86791.1"/>
    </source>
</evidence>
<evidence type="ECO:0000259" key="5">
    <source>
        <dbReference type="Pfam" id="PF02911"/>
    </source>
</evidence>
<dbReference type="Proteomes" id="UP000192455">
    <property type="component" value="Unassembled WGS sequence"/>
</dbReference>
<dbReference type="SUPFAM" id="SSF53328">
    <property type="entry name" value="Formyltransferase"/>
    <property type="match status" value="1"/>
</dbReference>
<protein>
    <submittedName>
        <fullName evidence="6">Methionyl-tRNA formyltransferase</fullName>
    </submittedName>
</protein>
<dbReference type="SUPFAM" id="SSF50486">
    <property type="entry name" value="FMT C-terminal domain-like"/>
    <property type="match status" value="1"/>
</dbReference>
<evidence type="ECO:0000256" key="1">
    <source>
        <dbReference type="ARBA" id="ARBA00010699"/>
    </source>
</evidence>
<dbReference type="InterPro" id="IPR005793">
    <property type="entry name" value="Formyl_trans_C"/>
</dbReference>
<dbReference type="CDD" id="cd08704">
    <property type="entry name" value="Met_tRNA_FMT_C"/>
    <property type="match status" value="1"/>
</dbReference>
<sequence length="320" mass="34328">MRIAIIGQQAFGKAVLEAFIERGDEVAGVFCAPEKPGSRPDPLRLAAEERGLNLFQFPNLKGDEAAAALAALDADIGVMAYVLQFAPQSFVNIPRHGMIQYHPSLLPLYRGPSSINWPIIKGDSETGLTIFRPTDGLDEGPVILQETVPVGPEDTVGSVYFDHLFPLGVQAMLKAADSVVAGRHSETPQDEAAASYEGWCRDAESRIDWGAHIDQIHNLIRGCDPAPGAWTVVNGVKVHLFSARKQPVRRFADVQGKPGEIVSIGEQSIHVAAQGGVIEISKVRTASGHKLAAADFAYAHGLRAGERLESFTAPRIAVAS</sequence>
<dbReference type="Gene3D" id="3.40.50.12230">
    <property type="match status" value="1"/>
</dbReference>
<comment type="similarity">
    <text evidence="1">Belongs to the Fmt family.</text>
</comment>
<dbReference type="Pfam" id="PF00551">
    <property type="entry name" value="Formyl_trans_N"/>
    <property type="match status" value="1"/>
</dbReference>
<dbReference type="RefSeq" id="WP_076650290.1">
    <property type="nucleotide sequence ID" value="NZ_FTPS01000002.1"/>
</dbReference>